<feature type="region of interest" description="Disordered" evidence="1">
    <location>
        <begin position="102"/>
        <end position="135"/>
    </location>
</feature>
<protein>
    <recommendedName>
        <fullName evidence="4">C2H2-type domain-containing protein</fullName>
    </recommendedName>
</protein>
<name>A0ABP1PJ84_9HEXA</name>
<proteinExistence type="predicted"/>
<evidence type="ECO:0000313" key="2">
    <source>
        <dbReference type="EMBL" id="CAL8069168.1"/>
    </source>
</evidence>
<keyword evidence="3" id="KW-1185">Reference proteome</keyword>
<gene>
    <name evidence="2" type="ORF">ODALV1_LOCUS630</name>
</gene>
<reference evidence="2 3" key="1">
    <citation type="submission" date="2024-08" db="EMBL/GenBank/DDBJ databases">
        <authorList>
            <person name="Cucini C."/>
            <person name="Frati F."/>
        </authorList>
    </citation>
    <scope>NUCLEOTIDE SEQUENCE [LARGE SCALE GENOMIC DNA]</scope>
</reference>
<accession>A0ABP1PJ84</accession>
<organism evidence="2 3">
    <name type="scientific">Orchesella dallaii</name>
    <dbReference type="NCBI Taxonomy" id="48710"/>
    <lineage>
        <taxon>Eukaryota</taxon>
        <taxon>Metazoa</taxon>
        <taxon>Ecdysozoa</taxon>
        <taxon>Arthropoda</taxon>
        <taxon>Hexapoda</taxon>
        <taxon>Collembola</taxon>
        <taxon>Entomobryomorpha</taxon>
        <taxon>Entomobryoidea</taxon>
        <taxon>Orchesellidae</taxon>
        <taxon>Orchesellinae</taxon>
        <taxon>Orchesella</taxon>
    </lineage>
</organism>
<evidence type="ECO:0000256" key="1">
    <source>
        <dbReference type="SAM" id="MobiDB-lite"/>
    </source>
</evidence>
<evidence type="ECO:0000313" key="3">
    <source>
        <dbReference type="Proteomes" id="UP001642540"/>
    </source>
</evidence>
<dbReference type="EMBL" id="CAXLJM020000004">
    <property type="protein sequence ID" value="CAL8069168.1"/>
    <property type="molecule type" value="Genomic_DNA"/>
</dbReference>
<dbReference type="Proteomes" id="UP001642540">
    <property type="component" value="Unassembled WGS sequence"/>
</dbReference>
<evidence type="ECO:0008006" key="4">
    <source>
        <dbReference type="Google" id="ProtNLM"/>
    </source>
</evidence>
<comment type="caution">
    <text evidence="2">The sequence shown here is derived from an EMBL/GenBank/DDBJ whole genome shotgun (WGS) entry which is preliminary data.</text>
</comment>
<sequence>MAPRLLLKIIKCPICYKHAATSVDDLYQHILTHKCRRSCDVLFHRKGKCGRTPAKKLSCWKCKRECASVQLLMTHLEYECSRCSTCTSLNCECEVNLLTYDPDQPDPGQGPDPPDTGQVRDAGELPNAGQDLERGRHPECLTLPKAFSPQPSTSRAAQVGMGETNGMYLIVILDEGPFFDFIILEARPFFGLHHTRGPPVL</sequence>